<dbReference type="EMBL" id="CVRI01000045">
    <property type="protein sequence ID" value="CRK96989.1"/>
    <property type="molecule type" value="Genomic_DNA"/>
</dbReference>
<keyword evidence="2" id="KW-1185">Reference proteome</keyword>
<sequence length="60" mass="7074">MSEGFIYDCFSKLSPVTSKYLLKLRTVKELVTAFINMNYFFPLASRTETQTEREKVIKFI</sequence>
<dbReference type="AlphaFoldDB" id="A0A1J1I9N9"/>
<reference evidence="1 2" key="1">
    <citation type="submission" date="2015-04" db="EMBL/GenBank/DDBJ databases">
        <authorList>
            <person name="Syromyatnikov M.Y."/>
            <person name="Popov V.N."/>
        </authorList>
    </citation>
    <scope>NUCLEOTIDE SEQUENCE [LARGE SCALE GENOMIC DNA]</scope>
</reference>
<organism evidence="1 2">
    <name type="scientific">Clunio marinus</name>
    <dbReference type="NCBI Taxonomy" id="568069"/>
    <lineage>
        <taxon>Eukaryota</taxon>
        <taxon>Metazoa</taxon>
        <taxon>Ecdysozoa</taxon>
        <taxon>Arthropoda</taxon>
        <taxon>Hexapoda</taxon>
        <taxon>Insecta</taxon>
        <taxon>Pterygota</taxon>
        <taxon>Neoptera</taxon>
        <taxon>Endopterygota</taxon>
        <taxon>Diptera</taxon>
        <taxon>Nematocera</taxon>
        <taxon>Chironomoidea</taxon>
        <taxon>Chironomidae</taxon>
        <taxon>Clunio</taxon>
    </lineage>
</organism>
<evidence type="ECO:0000313" key="2">
    <source>
        <dbReference type="Proteomes" id="UP000183832"/>
    </source>
</evidence>
<accession>A0A1J1I9N9</accession>
<name>A0A1J1I9N9_9DIPT</name>
<dbReference type="Proteomes" id="UP000183832">
    <property type="component" value="Unassembled WGS sequence"/>
</dbReference>
<proteinExistence type="predicted"/>
<evidence type="ECO:0000313" key="1">
    <source>
        <dbReference type="EMBL" id="CRK96989.1"/>
    </source>
</evidence>
<gene>
    <name evidence="1" type="ORF">CLUMA_CG010424</name>
</gene>
<protein>
    <submittedName>
        <fullName evidence="1">CLUMA_CG010424, isoform A</fullName>
    </submittedName>
</protein>